<evidence type="ECO:0000313" key="2">
    <source>
        <dbReference type="EMBL" id="CAH7685383.1"/>
    </source>
</evidence>
<protein>
    <submittedName>
        <fullName evidence="2">Uncharacterized protein</fullName>
    </submittedName>
</protein>
<dbReference type="EMBL" id="CALTRL010005721">
    <property type="protein sequence ID" value="CAH7685383.1"/>
    <property type="molecule type" value="Genomic_DNA"/>
</dbReference>
<name>A0AAV0BDX6_PHAPC</name>
<organism evidence="2 3">
    <name type="scientific">Phakopsora pachyrhizi</name>
    <name type="common">Asian soybean rust disease fungus</name>
    <dbReference type="NCBI Taxonomy" id="170000"/>
    <lineage>
        <taxon>Eukaryota</taxon>
        <taxon>Fungi</taxon>
        <taxon>Dikarya</taxon>
        <taxon>Basidiomycota</taxon>
        <taxon>Pucciniomycotina</taxon>
        <taxon>Pucciniomycetes</taxon>
        <taxon>Pucciniales</taxon>
        <taxon>Phakopsoraceae</taxon>
        <taxon>Phakopsora</taxon>
    </lineage>
</organism>
<evidence type="ECO:0000256" key="1">
    <source>
        <dbReference type="SAM" id="Phobius"/>
    </source>
</evidence>
<reference evidence="2" key="1">
    <citation type="submission" date="2022-06" db="EMBL/GenBank/DDBJ databases">
        <authorList>
            <consortium name="SYNGENTA / RWTH Aachen University"/>
        </authorList>
    </citation>
    <scope>NUCLEOTIDE SEQUENCE</scope>
</reference>
<feature type="transmembrane region" description="Helical" evidence="1">
    <location>
        <begin position="182"/>
        <end position="201"/>
    </location>
</feature>
<proteinExistence type="predicted"/>
<dbReference type="AlphaFoldDB" id="A0AAV0BDX6"/>
<keyword evidence="1" id="KW-0812">Transmembrane</keyword>
<keyword evidence="1" id="KW-1133">Transmembrane helix</keyword>
<accession>A0AAV0BDX6</accession>
<keyword evidence="3" id="KW-1185">Reference proteome</keyword>
<gene>
    <name evidence="2" type="ORF">PPACK8108_LOCUS19898</name>
</gene>
<dbReference type="Proteomes" id="UP001153365">
    <property type="component" value="Unassembled WGS sequence"/>
</dbReference>
<evidence type="ECO:0000313" key="3">
    <source>
        <dbReference type="Proteomes" id="UP001153365"/>
    </source>
</evidence>
<sequence>MPIAAVEPVSKVLTGSQSFEGDQADQCNCSKGLRAYNHMARSLFKQAEEVGLQTQEIAIGGLMLTKDLAMYQGTISRVEISVLNNRVEMLGELAPARSEAKMKLMVNGTNCAGKQQLIRIFSSFQPRMDNVEDLELANWSLRLGDLFELQQRIISKWKLRFDNHGVIDERRRTANDCEEEDLLILGVYLIYGFGHLIFIIAKSTINQIARLLHLKLAIDSGFSTSSTSNTKDF</sequence>
<comment type="caution">
    <text evidence="2">The sequence shown here is derived from an EMBL/GenBank/DDBJ whole genome shotgun (WGS) entry which is preliminary data.</text>
</comment>
<keyword evidence="1" id="KW-0472">Membrane</keyword>